<name>A0A1D6I5R0_MAIZE</name>
<evidence type="ECO:0000313" key="1">
    <source>
        <dbReference type="EMBL" id="ONM55428.1"/>
    </source>
</evidence>
<reference evidence="1" key="1">
    <citation type="submission" date="2015-12" db="EMBL/GenBank/DDBJ databases">
        <title>Update maize B73 reference genome by single molecule sequencing technologies.</title>
        <authorList>
            <consortium name="Maize Genome Sequencing Project"/>
            <person name="Ware D."/>
        </authorList>
    </citation>
    <scope>NUCLEOTIDE SEQUENCE [LARGE SCALE GENOMIC DNA]</scope>
    <source>
        <tissue evidence="1">Seedling</tissue>
    </source>
</reference>
<gene>
    <name evidence="1" type="ORF">ZEAMMB73_Zm00001d020702</name>
</gene>
<sequence>MLICLVKRAKTTGNSAGQRLAERLLLLLSQWKDSES</sequence>
<dbReference type="AlphaFoldDB" id="A0A1D6I5R0"/>
<proteinExistence type="predicted"/>
<accession>A0A1D6I5R0</accession>
<dbReference type="EMBL" id="CM007650">
    <property type="protein sequence ID" value="ONM55428.1"/>
    <property type="molecule type" value="Genomic_DNA"/>
</dbReference>
<organism evidence="1">
    <name type="scientific">Zea mays</name>
    <name type="common">Maize</name>
    <dbReference type="NCBI Taxonomy" id="4577"/>
    <lineage>
        <taxon>Eukaryota</taxon>
        <taxon>Viridiplantae</taxon>
        <taxon>Streptophyta</taxon>
        <taxon>Embryophyta</taxon>
        <taxon>Tracheophyta</taxon>
        <taxon>Spermatophyta</taxon>
        <taxon>Magnoliopsida</taxon>
        <taxon>Liliopsida</taxon>
        <taxon>Poales</taxon>
        <taxon>Poaceae</taxon>
        <taxon>PACMAD clade</taxon>
        <taxon>Panicoideae</taxon>
        <taxon>Andropogonodae</taxon>
        <taxon>Andropogoneae</taxon>
        <taxon>Tripsacinae</taxon>
        <taxon>Zea</taxon>
    </lineage>
</organism>
<protein>
    <submittedName>
        <fullName evidence="1">Mitochondrial phosphate carrier protein 2 mitochondrial</fullName>
    </submittedName>
</protein>